<gene>
    <name evidence="1" type="ORF">CPELLU_LOCUS19679</name>
</gene>
<dbReference type="AlphaFoldDB" id="A0A9N9PHD8"/>
<comment type="caution">
    <text evidence="1">The sequence shown here is derived from an EMBL/GenBank/DDBJ whole genome shotgun (WGS) entry which is preliminary data.</text>
</comment>
<feature type="non-terminal residue" evidence="1">
    <location>
        <position position="59"/>
    </location>
</feature>
<reference evidence="1" key="1">
    <citation type="submission" date="2021-06" db="EMBL/GenBank/DDBJ databases">
        <authorList>
            <person name="Kallberg Y."/>
            <person name="Tangrot J."/>
            <person name="Rosling A."/>
        </authorList>
    </citation>
    <scope>NUCLEOTIDE SEQUENCE</scope>
    <source>
        <strain evidence="1">FL966</strain>
    </source>
</reference>
<organism evidence="1 2">
    <name type="scientific">Cetraspora pellucida</name>
    <dbReference type="NCBI Taxonomy" id="1433469"/>
    <lineage>
        <taxon>Eukaryota</taxon>
        <taxon>Fungi</taxon>
        <taxon>Fungi incertae sedis</taxon>
        <taxon>Mucoromycota</taxon>
        <taxon>Glomeromycotina</taxon>
        <taxon>Glomeromycetes</taxon>
        <taxon>Diversisporales</taxon>
        <taxon>Gigasporaceae</taxon>
        <taxon>Cetraspora</taxon>
    </lineage>
</organism>
<proteinExistence type="predicted"/>
<name>A0A9N9PHD8_9GLOM</name>
<protein>
    <submittedName>
        <fullName evidence="1">16498_t:CDS:1</fullName>
    </submittedName>
</protein>
<dbReference type="EMBL" id="CAJVQA010049775">
    <property type="protein sequence ID" value="CAG8820894.1"/>
    <property type="molecule type" value="Genomic_DNA"/>
</dbReference>
<keyword evidence="2" id="KW-1185">Reference proteome</keyword>
<evidence type="ECO:0000313" key="1">
    <source>
        <dbReference type="EMBL" id="CAG8820894.1"/>
    </source>
</evidence>
<dbReference type="Proteomes" id="UP000789759">
    <property type="component" value="Unassembled WGS sequence"/>
</dbReference>
<accession>A0A9N9PHD8</accession>
<sequence length="59" mass="6669">MDKGKQVMPTRFGENLPGFINNEVFETIPGVNSLELFDLVNYNLSNLANYELSGLLNYD</sequence>
<dbReference type="OrthoDB" id="6105840at2759"/>
<evidence type="ECO:0000313" key="2">
    <source>
        <dbReference type="Proteomes" id="UP000789759"/>
    </source>
</evidence>